<feature type="compositionally biased region" description="Polar residues" evidence="1">
    <location>
        <begin position="482"/>
        <end position="492"/>
    </location>
</feature>
<feature type="compositionally biased region" description="Basic and acidic residues" evidence="1">
    <location>
        <begin position="151"/>
        <end position="164"/>
    </location>
</feature>
<name>A0A814LBY3_ADIRI</name>
<keyword evidence="4" id="KW-1185">Reference proteome</keyword>
<feature type="compositionally biased region" description="Polar residues" evidence="1">
    <location>
        <begin position="95"/>
        <end position="110"/>
    </location>
</feature>
<dbReference type="CDD" id="cd00821">
    <property type="entry name" value="PH"/>
    <property type="match status" value="1"/>
</dbReference>
<feature type="region of interest" description="Disordered" evidence="1">
    <location>
        <begin position="209"/>
        <end position="237"/>
    </location>
</feature>
<dbReference type="Gene3D" id="2.30.29.30">
    <property type="entry name" value="Pleckstrin-homology domain (PH domain)/Phosphotyrosine-binding domain (PTB)"/>
    <property type="match status" value="1"/>
</dbReference>
<feature type="region of interest" description="Disordered" evidence="1">
    <location>
        <begin position="79"/>
        <end position="110"/>
    </location>
</feature>
<dbReference type="SMART" id="SM00233">
    <property type="entry name" value="PH"/>
    <property type="match status" value="1"/>
</dbReference>
<dbReference type="PROSITE" id="PS50003">
    <property type="entry name" value="PH_DOMAIN"/>
    <property type="match status" value="1"/>
</dbReference>
<feature type="region of interest" description="Disordered" evidence="1">
    <location>
        <begin position="413"/>
        <end position="518"/>
    </location>
</feature>
<evidence type="ECO:0000313" key="3">
    <source>
        <dbReference type="EMBL" id="CAF1063070.1"/>
    </source>
</evidence>
<feature type="compositionally biased region" description="Polar residues" evidence="1">
    <location>
        <begin position="424"/>
        <end position="444"/>
    </location>
</feature>
<evidence type="ECO:0000256" key="1">
    <source>
        <dbReference type="SAM" id="MobiDB-lite"/>
    </source>
</evidence>
<protein>
    <recommendedName>
        <fullName evidence="2">PH domain-containing protein</fullName>
    </recommendedName>
</protein>
<feature type="region of interest" description="Disordered" evidence="1">
    <location>
        <begin position="151"/>
        <end position="183"/>
    </location>
</feature>
<dbReference type="InterPro" id="IPR001849">
    <property type="entry name" value="PH_domain"/>
</dbReference>
<dbReference type="AlphaFoldDB" id="A0A814LBY3"/>
<sequence>MADVAKDNSFGFIPPNTSASQSTCDICKRLLYPFEEVRRCQSCHSTSHWRCIEPKTISQYGNNENYICNTCSTGATADLPQKPTNSGSFRLKATDSPSRTNRSNETNVGSTIRYFEEKQQQKNAQVSKMTQLSELDRYLPPHVNHVEYHHTGEFLTRKGQDRNGRRTPQRTQERYHNGLDSDDEHETSAMFEANYIYTPLKDFAATRSNRTTSENDIKGDSSTSLNQQPVSRYGGGLHYSNHGYDPTVSRLVEAPVTSSAHIVSPSLNIRPSHFISTTNLTINEKPSRPPQQRSMSPVRSTPHLSRTHEPDLAPMRSSPRVNDRPPINGNDSGILMINSQTDQTVHGNQGADKKINDLVQQLGKQLGTDAQKVNEKLELKLKNLENMIHQQTSVIQRQDEVIERLKSKIAMLEAKNESKREQSQTDTIVPNTTKPIPQQQQLAKRNNYVDRKPSESSTIATESGRESTKKTPAPRVGPQWSPPATRNDNNKPTLAKLVSTTSTTRDRQTSDSSSMPSMAGILASTSVSGTEPQTASSRLNHIIHQESIDVEKKSTSNYNLAPVRHQDRLHAVGPISLVEEQITTSVHRDMNEIKPKASAKRSNSSSLSSNSSSEPERGSTMKANNRQANMHRSFESIPNTQTQEQSSRSSGRATSLELTNRPVQREDSTSIYITPVEGSQPAFQANSIVKGWLRKQNRESFLKRIERYYCILADNALLMHRSEQDRTPVKAVTLKGAKVLYYDDPKHGPSLELTWSTRSSETKHYHLYAPNPQEATKWVTAIQTTIHNLDTSMSYLVHFF</sequence>
<comment type="caution">
    <text evidence="3">The sequence shown here is derived from an EMBL/GenBank/DDBJ whole genome shotgun (WGS) entry which is preliminary data.</text>
</comment>
<organism evidence="3 4">
    <name type="scientific">Adineta ricciae</name>
    <name type="common">Rotifer</name>
    <dbReference type="NCBI Taxonomy" id="249248"/>
    <lineage>
        <taxon>Eukaryota</taxon>
        <taxon>Metazoa</taxon>
        <taxon>Spiralia</taxon>
        <taxon>Gnathifera</taxon>
        <taxon>Rotifera</taxon>
        <taxon>Eurotatoria</taxon>
        <taxon>Bdelloidea</taxon>
        <taxon>Adinetida</taxon>
        <taxon>Adinetidae</taxon>
        <taxon>Adineta</taxon>
    </lineage>
</organism>
<feature type="region of interest" description="Disordered" evidence="1">
    <location>
        <begin position="586"/>
        <end position="663"/>
    </location>
</feature>
<dbReference type="SUPFAM" id="SSF57903">
    <property type="entry name" value="FYVE/PHD zinc finger"/>
    <property type="match status" value="1"/>
</dbReference>
<evidence type="ECO:0000259" key="2">
    <source>
        <dbReference type="PROSITE" id="PS50003"/>
    </source>
</evidence>
<dbReference type="Pfam" id="PF00169">
    <property type="entry name" value="PH"/>
    <property type="match status" value="1"/>
</dbReference>
<gene>
    <name evidence="3" type="ORF">XAT740_LOCUS16392</name>
</gene>
<dbReference type="SUPFAM" id="SSF50729">
    <property type="entry name" value="PH domain-like"/>
    <property type="match status" value="1"/>
</dbReference>
<feature type="region of interest" description="Disordered" evidence="1">
    <location>
        <begin position="279"/>
        <end position="329"/>
    </location>
</feature>
<dbReference type="EMBL" id="CAJNOR010001043">
    <property type="protein sequence ID" value="CAF1063070.1"/>
    <property type="molecule type" value="Genomic_DNA"/>
</dbReference>
<reference evidence="3" key="1">
    <citation type="submission" date="2021-02" db="EMBL/GenBank/DDBJ databases">
        <authorList>
            <person name="Nowell W R."/>
        </authorList>
    </citation>
    <scope>NUCLEOTIDE SEQUENCE</scope>
</reference>
<dbReference type="Proteomes" id="UP000663828">
    <property type="component" value="Unassembled WGS sequence"/>
</dbReference>
<feature type="compositionally biased region" description="Basic and acidic residues" evidence="1">
    <location>
        <begin position="414"/>
        <end position="423"/>
    </location>
</feature>
<feature type="compositionally biased region" description="Polar residues" evidence="1">
    <location>
        <begin position="220"/>
        <end position="230"/>
    </location>
</feature>
<accession>A0A814LBY3</accession>
<dbReference type="CDD" id="cd15489">
    <property type="entry name" value="PHD_SF"/>
    <property type="match status" value="1"/>
</dbReference>
<dbReference type="InterPro" id="IPR011011">
    <property type="entry name" value="Znf_FYVE_PHD"/>
</dbReference>
<feature type="domain" description="PH" evidence="2">
    <location>
        <begin position="686"/>
        <end position="787"/>
    </location>
</feature>
<feature type="compositionally biased region" description="Low complexity" evidence="1">
    <location>
        <begin position="600"/>
        <end position="613"/>
    </location>
</feature>
<feature type="compositionally biased region" description="Low complexity" evidence="1">
    <location>
        <begin position="290"/>
        <end position="300"/>
    </location>
</feature>
<feature type="compositionally biased region" description="Basic and acidic residues" evidence="1">
    <location>
        <begin position="586"/>
        <end position="595"/>
    </location>
</feature>
<dbReference type="InterPro" id="IPR011993">
    <property type="entry name" value="PH-like_dom_sf"/>
</dbReference>
<evidence type="ECO:0000313" key="4">
    <source>
        <dbReference type="Proteomes" id="UP000663828"/>
    </source>
</evidence>
<feature type="compositionally biased region" description="Polar residues" evidence="1">
    <location>
        <begin position="621"/>
        <end position="662"/>
    </location>
</feature>
<proteinExistence type="predicted"/>